<protein>
    <recommendedName>
        <fullName evidence="4">Flavin-nucleotide-binding protein</fullName>
    </recommendedName>
</protein>
<name>A0A367WU24_9PROT</name>
<dbReference type="Proteomes" id="UP000252255">
    <property type="component" value="Unassembled WGS sequence"/>
</dbReference>
<gene>
    <name evidence="2" type="ORF">TH30_16440</name>
</gene>
<evidence type="ECO:0000313" key="2">
    <source>
        <dbReference type="EMBL" id="RCK43952.1"/>
    </source>
</evidence>
<dbReference type="InterPro" id="IPR024747">
    <property type="entry name" value="Pyridox_Oxase-rel"/>
</dbReference>
<dbReference type="Pfam" id="PF12900">
    <property type="entry name" value="Pyridox_ox_2"/>
    <property type="match status" value="1"/>
</dbReference>
<dbReference type="RefSeq" id="WP_114099098.1">
    <property type="nucleotide sequence ID" value="NZ_JPWI01000011.1"/>
</dbReference>
<evidence type="ECO:0000256" key="1">
    <source>
        <dbReference type="SAM" id="MobiDB-lite"/>
    </source>
</evidence>
<organism evidence="2 3">
    <name type="scientific">Thalassospira profundimaris</name>
    <dbReference type="NCBI Taxonomy" id="502049"/>
    <lineage>
        <taxon>Bacteria</taxon>
        <taxon>Pseudomonadati</taxon>
        <taxon>Pseudomonadota</taxon>
        <taxon>Alphaproteobacteria</taxon>
        <taxon>Rhodospirillales</taxon>
        <taxon>Thalassospiraceae</taxon>
        <taxon>Thalassospira</taxon>
    </lineage>
</organism>
<proteinExistence type="predicted"/>
<dbReference type="PANTHER" id="PTHR34071:SF2">
    <property type="entry name" value="FLAVIN-NUCLEOTIDE-BINDING PROTEIN"/>
    <property type="match status" value="1"/>
</dbReference>
<dbReference type="AlphaFoldDB" id="A0A367WU24"/>
<reference evidence="2 3" key="1">
    <citation type="submission" date="2014-07" db="EMBL/GenBank/DDBJ databases">
        <title>Draft genome sequence of Thalassospira profundimaris PR54-5.</title>
        <authorList>
            <person name="Lai Q."/>
            <person name="Shao Z."/>
        </authorList>
    </citation>
    <scope>NUCLEOTIDE SEQUENCE [LARGE SCALE GENOMIC DNA]</scope>
    <source>
        <strain evidence="2 3">PR54-5</strain>
    </source>
</reference>
<dbReference type="PANTHER" id="PTHR34071">
    <property type="entry name" value="5-NITROIMIDAZOLE ANTIBIOTICS RESISTANCE PROTEIN, NIMA-FAMILY-RELATED PROTEIN-RELATED"/>
    <property type="match status" value="1"/>
</dbReference>
<dbReference type="SUPFAM" id="SSF50475">
    <property type="entry name" value="FMN-binding split barrel"/>
    <property type="match status" value="1"/>
</dbReference>
<dbReference type="Gene3D" id="2.30.110.10">
    <property type="entry name" value="Electron Transport, Fmn-binding Protein, Chain A"/>
    <property type="match status" value="1"/>
</dbReference>
<evidence type="ECO:0008006" key="4">
    <source>
        <dbReference type="Google" id="ProtNLM"/>
    </source>
</evidence>
<feature type="compositionally biased region" description="Polar residues" evidence="1">
    <location>
        <begin position="7"/>
        <end position="16"/>
    </location>
</feature>
<sequence>MSEAILSPQTSEQTPPGQYEVHPHTKVIRGPKRASYDRELVHGIIDDALICHVGTIVDGRPAMIPTAHWRVGERIYIHGASKNRILAAIAAGEEACLCITHLDGLVMARSAFHHSANYRSVVIYGKGEVVDGEEGKMEHSRLFIEKLEPGRWDKVRQPNKQELKATMFLGFDLAQVSAKVRAGDPVDDDDDYDWPVWAGVLPSTLHWGTPVDDGKIKSGFEGQGYLRD</sequence>
<dbReference type="InterPro" id="IPR012349">
    <property type="entry name" value="Split_barrel_FMN-bd"/>
</dbReference>
<dbReference type="EMBL" id="JPWI01000011">
    <property type="protein sequence ID" value="RCK43952.1"/>
    <property type="molecule type" value="Genomic_DNA"/>
</dbReference>
<feature type="region of interest" description="Disordered" evidence="1">
    <location>
        <begin position="1"/>
        <end position="22"/>
    </location>
</feature>
<accession>A0A367WU24</accession>
<dbReference type="OrthoDB" id="116031at2"/>
<evidence type="ECO:0000313" key="3">
    <source>
        <dbReference type="Proteomes" id="UP000252255"/>
    </source>
</evidence>
<comment type="caution">
    <text evidence="2">The sequence shown here is derived from an EMBL/GenBank/DDBJ whole genome shotgun (WGS) entry which is preliminary data.</text>
</comment>